<evidence type="ECO:0000256" key="3">
    <source>
        <dbReference type="ARBA" id="ARBA00022692"/>
    </source>
</evidence>
<dbReference type="Pfam" id="PF00950">
    <property type="entry name" value="ABC-3"/>
    <property type="match status" value="1"/>
</dbReference>
<keyword evidence="3 6" id="KW-0812">Transmembrane</keyword>
<organism evidence="8 9">
    <name type="scientific">Mariprofundus ferrinatatus</name>
    <dbReference type="NCBI Taxonomy" id="1921087"/>
    <lineage>
        <taxon>Bacteria</taxon>
        <taxon>Pseudomonadati</taxon>
        <taxon>Pseudomonadota</taxon>
        <taxon>Candidatius Mariprofundia</taxon>
        <taxon>Mariprofundales</taxon>
        <taxon>Mariprofundaceae</taxon>
        <taxon>Mariprofundus</taxon>
    </lineage>
</organism>
<evidence type="ECO:0000256" key="2">
    <source>
        <dbReference type="ARBA" id="ARBA00008034"/>
    </source>
</evidence>
<dbReference type="GO" id="GO:0055085">
    <property type="term" value="P:transmembrane transport"/>
    <property type="evidence" value="ECO:0007669"/>
    <property type="project" value="InterPro"/>
</dbReference>
<evidence type="ECO:0000256" key="5">
    <source>
        <dbReference type="ARBA" id="ARBA00023136"/>
    </source>
</evidence>
<dbReference type="RefSeq" id="WP_100264652.1">
    <property type="nucleotide sequence ID" value="NZ_CP018800.1"/>
</dbReference>
<protein>
    <submittedName>
        <fullName evidence="8">Zinc transport system permease protein</fullName>
    </submittedName>
</protein>
<dbReference type="SUPFAM" id="SSF81345">
    <property type="entry name" value="ABC transporter involved in vitamin B12 uptake, BtuC"/>
    <property type="match status" value="1"/>
</dbReference>
<feature type="transmembrane region" description="Helical" evidence="7">
    <location>
        <begin position="219"/>
        <end position="240"/>
    </location>
</feature>
<dbReference type="EMBL" id="CP018800">
    <property type="protein sequence ID" value="ATX81142.1"/>
    <property type="molecule type" value="Genomic_DNA"/>
</dbReference>
<dbReference type="InterPro" id="IPR001626">
    <property type="entry name" value="ABC_TroCD"/>
</dbReference>
<reference evidence="8 9" key="1">
    <citation type="submission" date="2016-12" db="EMBL/GenBank/DDBJ databases">
        <title>Isolation and genomic insights into novel planktonic Zetaproteobacteria from stratified waters of the Chesapeake Bay.</title>
        <authorList>
            <person name="McAllister S.M."/>
            <person name="Kato S."/>
            <person name="Chan C.S."/>
            <person name="Chiu B.K."/>
            <person name="Field E.K."/>
        </authorList>
    </citation>
    <scope>NUCLEOTIDE SEQUENCE [LARGE SCALE GENOMIC DNA]</scope>
    <source>
        <strain evidence="8 9">CP-8</strain>
    </source>
</reference>
<comment type="subcellular location">
    <subcellularLocation>
        <location evidence="6">Cell membrane</location>
        <topology evidence="6">Multi-pass membrane protein</topology>
    </subcellularLocation>
    <subcellularLocation>
        <location evidence="1">Membrane</location>
        <topology evidence="1">Multi-pass membrane protein</topology>
    </subcellularLocation>
</comment>
<dbReference type="GO" id="GO:0010043">
    <property type="term" value="P:response to zinc ion"/>
    <property type="evidence" value="ECO:0007669"/>
    <property type="project" value="TreeGrafter"/>
</dbReference>
<evidence type="ECO:0000256" key="6">
    <source>
        <dbReference type="RuleBase" id="RU003943"/>
    </source>
</evidence>
<keyword evidence="5 7" id="KW-0472">Membrane</keyword>
<dbReference type="AlphaFoldDB" id="A0A2K8L224"/>
<evidence type="ECO:0000256" key="7">
    <source>
        <dbReference type="SAM" id="Phobius"/>
    </source>
</evidence>
<feature type="transmembrane region" description="Helical" evidence="7">
    <location>
        <begin position="52"/>
        <end position="83"/>
    </location>
</feature>
<dbReference type="GO" id="GO:0043190">
    <property type="term" value="C:ATP-binding cassette (ABC) transporter complex"/>
    <property type="evidence" value="ECO:0007669"/>
    <property type="project" value="InterPro"/>
</dbReference>
<dbReference type="KEGG" id="mfn:Ga0123462_0267"/>
<accession>A0A2K8L224</accession>
<keyword evidence="4 7" id="KW-1133">Transmembrane helix</keyword>
<dbReference type="Gene3D" id="1.10.3470.10">
    <property type="entry name" value="ABC transporter involved in vitamin B12 uptake, BtuC"/>
    <property type="match status" value="1"/>
</dbReference>
<dbReference type="Proteomes" id="UP000231637">
    <property type="component" value="Chromosome"/>
</dbReference>
<gene>
    <name evidence="8" type="ORF">Ga0123462_0267</name>
</gene>
<keyword evidence="9" id="KW-1185">Reference proteome</keyword>
<dbReference type="PANTHER" id="PTHR30477">
    <property type="entry name" value="ABC-TRANSPORTER METAL-BINDING PROTEIN"/>
    <property type="match status" value="1"/>
</dbReference>
<evidence type="ECO:0000256" key="1">
    <source>
        <dbReference type="ARBA" id="ARBA00004141"/>
    </source>
</evidence>
<proteinExistence type="inferred from homology"/>
<evidence type="ECO:0000313" key="9">
    <source>
        <dbReference type="Proteomes" id="UP000231637"/>
    </source>
</evidence>
<dbReference type="PANTHER" id="PTHR30477:SF13">
    <property type="entry name" value="IRON TRANSPORT SYSTEM MEMBRANE PROTEIN HI_0360-RELATED"/>
    <property type="match status" value="1"/>
</dbReference>
<sequence>MIETFSDFLASPVMRESLLPALLIAIVTASMSVMVMAHRLSFLTVGISHASLAGLGIAVTLSLPLLPTATAFAVLVALLLALMPQRKGISEDAGTGILFAGSMALGIVLISTATQSRIDLFGLLFGNILTISEADRLWLYFLSGLILAVLILAARAWWSIAFDAVTAEASGLPVSGLRLLLYGLVGLTVILCVKLAGIVLTAGLLVLPAACAWLWGHSLASLWVLSLSFSVTGTLLGLIWSYAYEWPSGASVVLALCGFFVISWAIKEGLNKAERSGRSHG</sequence>
<keyword evidence="6" id="KW-0813">Transport</keyword>
<name>A0A2K8L224_9PROT</name>
<dbReference type="OrthoDB" id="9798540at2"/>
<feature type="transmembrane region" description="Helical" evidence="7">
    <location>
        <begin position="246"/>
        <end position="266"/>
    </location>
</feature>
<dbReference type="InterPro" id="IPR037294">
    <property type="entry name" value="ABC_BtuC-like"/>
</dbReference>
<feature type="transmembrane region" description="Helical" evidence="7">
    <location>
        <begin position="180"/>
        <end position="207"/>
    </location>
</feature>
<evidence type="ECO:0000256" key="4">
    <source>
        <dbReference type="ARBA" id="ARBA00022989"/>
    </source>
</evidence>
<comment type="similarity">
    <text evidence="2 6">Belongs to the ABC-3 integral membrane protein family.</text>
</comment>
<feature type="transmembrane region" description="Helical" evidence="7">
    <location>
        <begin position="137"/>
        <end position="160"/>
    </location>
</feature>
<evidence type="ECO:0000313" key="8">
    <source>
        <dbReference type="EMBL" id="ATX81142.1"/>
    </source>
</evidence>
<feature type="transmembrane region" description="Helical" evidence="7">
    <location>
        <begin position="18"/>
        <end position="40"/>
    </location>
</feature>
<feature type="transmembrane region" description="Helical" evidence="7">
    <location>
        <begin position="95"/>
        <end position="116"/>
    </location>
</feature>